<protein>
    <recommendedName>
        <fullName evidence="5">Signal transduction histidine kinase subgroup 3 dimerisation and phosphoacceptor domain-containing protein</fullName>
    </recommendedName>
</protein>
<feature type="transmembrane region" description="Helical" evidence="4">
    <location>
        <begin position="132"/>
        <end position="156"/>
    </location>
</feature>
<dbReference type="PANTHER" id="PTHR24421">
    <property type="entry name" value="NITRATE/NITRITE SENSOR PROTEIN NARX-RELATED"/>
    <property type="match status" value="1"/>
</dbReference>
<sequence length="309" mass="33868">MENLSRLTGHRTTSLSLRWTLLAFGILLLLFTMTTQPVLGDEPLGVEFYVTSFLWVVAAGTLWLGVGWAALTGLLAAAGVRILFGYVSIQQELFVLVMVGVLASYARPAHRRLYAVVALPWLLSQFVGMEDIQLQVLGAVVVLILTALAYAIGHIVGRLREDRDRSNSALRQAEGSLVEQRSALARELHDNAVSDLTVIVMKAQQLKLTQEGENWASELESILDRANITIDHMGRIVTLLRDNEPISEHQDRVVPAISEELVKAKNELDASGIVTTVESTNGADSLGPRVQLALHRILREAVANVALPR</sequence>
<dbReference type="AlphaFoldDB" id="A0A5R9B2U0"/>
<reference evidence="6 7" key="1">
    <citation type="submission" date="2019-05" db="EMBL/GenBank/DDBJ databases">
        <title>Nesterenkonia sp. GY074 isolated from the Southern Atlantic Ocean.</title>
        <authorList>
            <person name="Zhang G."/>
        </authorList>
    </citation>
    <scope>NUCLEOTIDE SEQUENCE [LARGE SCALE GENOMIC DNA]</scope>
    <source>
        <strain evidence="6 7">GY074</strain>
    </source>
</reference>
<evidence type="ECO:0000313" key="6">
    <source>
        <dbReference type="EMBL" id="TLP90432.1"/>
    </source>
</evidence>
<keyword evidence="7" id="KW-1185">Reference proteome</keyword>
<dbReference type="GO" id="GO:0016020">
    <property type="term" value="C:membrane"/>
    <property type="evidence" value="ECO:0007669"/>
    <property type="project" value="InterPro"/>
</dbReference>
<keyword evidence="4" id="KW-0472">Membrane</keyword>
<dbReference type="InterPro" id="IPR050482">
    <property type="entry name" value="Sensor_HK_TwoCompSys"/>
</dbReference>
<keyword evidence="2" id="KW-0418">Kinase</keyword>
<evidence type="ECO:0000256" key="3">
    <source>
        <dbReference type="ARBA" id="ARBA00023012"/>
    </source>
</evidence>
<keyword evidence="4" id="KW-1133">Transmembrane helix</keyword>
<feature type="domain" description="Signal transduction histidine kinase subgroup 3 dimerisation and phosphoacceptor" evidence="5">
    <location>
        <begin position="181"/>
        <end position="242"/>
    </location>
</feature>
<keyword evidence="1" id="KW-0808">Transferase</keyword>
<evidence type="ECO:0000256" key="2">
    <source>
        <dbReference type="ARBA" id="ARBA00022777"/>
    </source>
</evidence>
<keyword evidence="4" id="KW-0812">Transmembrane</keyword>
<proteinExistence type="predicted"/>
<keyword evidence="3" id="KW-0902">Two-component regulatory system</keyword>
<evidence type="ECO:0000313" key="7">
    <source>
        <dbReference type="Proteomes" id="UP000310458"/>
    </source>
</evidence>
<feature type="transmembrane region" description="Helical" evidence="4">
    <location>
        <begin position="83"/>
        <end position="106"/>
    </location>
</feature>
<dbReference type="EMBL" id="VAVZ01000092">
    <property type="protein sequence ID" value="TLP90432.1"/>
    <property type="molecule type" value="Genomic_DNA"/>
</dbReference>
<organism evidence="6 7">
    <name type="scientific">Nesterenkonia salmonea</name>
    <dbReference type="NCBI Taxonomy" id="1804987"/>
    <lineage>
        <taxon>Bacteria</taxon>
        <taxon>Bacillati</taxon>
        <taxon>Actinomycetota</taxon>
        <taxon>Actinomycetes</taxon>
        <taxon>Micrococcales</taxon>
        <taxon>Micrococcaceae</taxon>
        <taxon>Nesterenkonia</taxon>
    </lineage>
</organism>
<gene>
    <name evidence="6" type="ORF">FEF26_15390</name>
</gene>
<accession>A0A5R9B2U0</accession>
<evidence type="ECO:0000256" key="1">
    <source>
        <dbReference type="ARBA" id="ARBA00022679"/>
    </source>
</evidence>
<dbReference type="Gene3D" id="6.10.250.2870">
    <property type="match status" value="1"/>
</dbReference>
<dbReference type="OrthoDB" id="227596at2"/>
<dbReference type="GO" id="GO:0046983">
    <property type="term" value="F:protein dimerization activity"/>
    <property type="evidence" value="ECO:0007669"/>
    <property type="project" value="InterPro"/>
</dbReference>
<dbReference type="Proteomes" id="UP000310458">
    <property type="component" value="Unassembled WGS sequence"/>
</dbReference>
<dbReference type="InterPro" id="IPR011712">
    <property type="entry name" value="Sig_transdc_His_kin_sub3_dim/P"/>
</dbReference>
<feature type="transmembrane region" description="Helical" evidence="4">
    <location>
        <begin position="50"/>
        <end position="71"/>
    </location>
</feature>
<comment type="caution">
    <text evidence="6">The sequence shown here is derived from an EMBL/GenBank/DDBJ whole genome shotgun (WGS) entry which is preliminary data.</text>
</comment>
<dbReference type="Pfam" id="PF07730">
    <property type="entry name" value="HisKA_3"/>
    <property type="match status" value="1"/>
</dbReference>
<name>A0A5R9B2U0_9MICC</name>
<evidence type="ECO:0000256" key="4">
    <source>
        <dbReference type="SAM" id="Phobius"/>
    </source>
</evidence>
<evidence type="ECO:0000259" key="5">
    <source>
        <dbReference type="Pfam" id="PF07730"/>
    </source>
</evidence>
<dbReference type="GO" id="GO:0000155">
    <property type="term" value="F:phosphorelay sensor kinase activity"/>
    <property type="evidence" value="ECO:0007669"/>
    <property type="project" value="InterPro"/>
</dbReference>